<evidence type="ECO:0000313" key="3">
    <source>
        <dbReference type="Proteomes" id="UP000290288"/>
    </source>
</evidence>
<keyword evidence="3" id="KW-1185">Reference proteome</keyword>
<sequence length="187" mass="20114">MNPSPPQPRLPPCVISEEEATYFWSKNPTGPLKTIARSNSATRPWVPGTEHSLNTIGRHPSLASFFADDGSESQPPGGGGGGFREIVKVLDRFGVEWTNLDPLRVVENPSSSGSEDGTAAVAEGRAGDGLSEKVQWRAILVGIKPGTLTREKGAEVVKECKEVMERCGVYDVECLIHEIRLWGSGAT</sequence>
<dbReference type="EMBL" id="SDEE01001206">
    <property type="protein sequence ID" value="RXW12542.1"/>
    <property type="molecule type" value="Genomic_DNA"/>
</dbReference>
<dbReference type="Proteomes" id="UP000290288">
    <property type="component" value="Unassembled WGS sequence"/>
</dbReference>
<comment type="caution">
    <text evidence="2">The sequence shown here is derived from an EMBL/GenBank/DDBJ whole genome shotgun (WGS) entry which is preliminary data.</text>
</comment>
<dbReference type="OrthoDB" id="5424209at2759"/>
<accession>A0A4Q2D1B8</accession>
<proteinExistence type="predicted"/>
<gene>
    <name evidence="2" type="ORF">EST38_g13312</name>
</gene>
<organism evidence="2 3">
    <name type="scientific">Candolleomyces aberdarensis</name>
    <dbReference type="NCBI Taxonomy" id="2316362"/>
    <lineage>
        <taxon>Eukaryota</taxon>
        <taxon>Fungi</taxon>
        <taxon>Dikarya</taxon>
        <taxon>Basidiomycota</taxon>
        <taxon>Agaricomycotina</taxon>
        <taxon>Agaricomycetes</taxon>
        <taxon>Agaricomycetidae</taxon>
        <taxon>Agaricales</taxon>
        <taxon>Agaricineae</taxon>
        <taxon>Psathyrellaceae</taxon>
        <taxon>Candolleomyces</taxon>
    </lineage>
</organism>
<reference evidence="2 3" key="1">
    <citation type="submission" date="2019-01" db="EMBL/GenBank/DDBJ databases">
        <title>Draft genome sequence of Psathyrella aberdarensis IHI B618.</title>
        <authorList>
            <person name="Buettner E."/>
            <person name="Kellner H."/>
        </authorList>
    </citation>
    <scope>NUCLEOTIDE SEQUENCE [LARGE SCALE GENOMIC DNA]</scope>
    <source>
        <strain evidence="2 3">IHI B618</strain>
    </source>
</reference>
<protein>
    <submittedName>
        <fullName evidence="2">Uncharacterized protein</fullName>
    </submittedName>
</protein>
<evidence type="ECO:0000313" key="2">
    <source>
        <dbReference type="EMBL" id="RXW12542.1"/>
    </source>
</evidence>
<dbReference type="AlphaFoldDB" id="A0A4Q2D1B8"/>
<name>A0A4Q2D1B8_9AGAR</name>
<evidence type="ECO:0000256" key="1">
    <source>
        <dbReference type="SAM" id="MobiDB-lite"/>
    </source>
</evidence>
<feature type="region of interest" description="Disordered" evidence="1">
    <location>
        <begin position="106"/>
        <end position="126"/>
    </location>
</feature>